<dbReference type="GO" id="GO:0005546">
    <property type="term" value="F:phosphatidylinositol-4,5-bisphosphate binding"/>
    <property type="evidence" value="ECO:0007669"/>
    <property type="project" value="InterPro"/>
</dbReference>
<dbReference type="PANTHER" id="PTHR12542">
    <property type="entry name" value="EXOCYST COMPLEX PROTEIN EXO70"/>
    <property type="match status" value="1"/>
</dbReference>
<keyword evidence="6" id="KW-1185">Reference proteome</keyword>
<dbReference type="SUPFAM" id="SSF74788">
    <property type="entry name" value="Cullin repeat-like"/>
    <property type="match status" value="1"/>
</dbReference>
<dbReference type="EMBL" id="JAUIZM010000007">
    <property type="protein sequence ID" value="KAK1372583.1"/>
    <property type="molecule type" value="Genomic_DNA"/>
</dbReference>
<dbReference type="PANTHER" id="PTHR12542:SF7">
    <property type="entry name" value="EXOCYST SUBUNIT EXO70 FAMILY PROTEIN"/>
    <property type="match status" value="1"/>
</dbReference>
<dbReference type="GO" id="GO:0006887">
    <property type="term" value="P:exocytosis"/>
    <property type="evidence" value="ECO:0007669"/>
    <property type="project" value="UniProtKB-KW"/>
</dbReference>
<dbReference type="Gene3D" id="1.20.1280.170">
    <property type="entry name" value="Exocyst complex component Exo70"/>
    <property type="match status" value="1"/>
</dbReference>
<reference evidence="5" key="1">
    <citation type="submission" date="2023-02" db="EMBL/GenBank/DDBJ databases">
        <title>Genome of toxic invasive species Heracleum sosnowskyi carries increased number of genes despite the absence of recent whole-genome duplications.</title>
        <authorList>
            <person name="Schelkunov M."/>
            <person name="Shtratnikova V."/>
            <person name="Makarenko M."/>
            <person name="Klepikova A."/>
            <person name="Omelchenko D."/>
            <person name="Novikova G."/>
            <person name="Obukhova E."/>
            <person name="Bogdanov V."/>
            <person name="Penin A."/>
            <person name="Logacheva M."/>
        </authorList>
    </citation>
    <scope>NUCLEOTIDE SEQUENCE</scope>
    <source>
        <strain evidence="5">Hsosn_3</strain>
        <tissue evidence="5">Leaf</tissue>
    </source>
</reference>
<protein>
    <recommendedName>
        <fullName evidence="3">Exocyst subunit Exo70 family protein</fullName>
    </recommendedName>
</protein>
<comment type="similarity">
    <text evidence="1 3">Belongs to the EXO70 family.</text>
</comment>
<proteinExistence type="inferred from homology"/>
<evidence type="ECO:0000313" key="5">
    <source>
        <dbReference type="EMBL" id="KAK1372583.1"/>
    </source>
</evidence>
<evidence type="ECO:0000259" key="4">
    <source>
        <dbReference type="Pfam" id="PF03081"/>
    </source>
</evidence>
<name>A0AAD8HUJ4_9APIA</name>
<dbReference type="InterPro" id="IPR046364">
    <property type="entry name" value="Exo70_C"/>
</dbReference>
<dbReference type="InterPro" id="IPR004140">
    <property type="entry name" value="Exo70"/>
</dbReference>
<sequence>MDGDNSIQSIASSFRTSQYTEIKRTITSSLSWTSAGVSASTDSILTAFESTTVHQLPSASPVSWMKIDKGFHTYRFKRYSQRGLGKVMQLTPVQQIVESNCKDVNISHFWSPAEVGIDFGSATQLKNDGDHEQSAHNSSAVAIKDIMPSIYSRSIQNHKTPGTSSIQILQEFRGILDRSISISNSESSTLCSSSVTSNFSYELQGDNHLAYAEFSPEQIYHLHGLIKWLNSAGCLADCSELYRVSRKSALAAKLLRFGIGKWSINYLKSLDREKTTKISLWILAANNCYHNIFPRERHYYERIFDGVGAVTYDNCFLAIVTPVAVELTNFVESISAAIASFQNLFDILDLYEAMLVLLPKIEATFQSKPSLDIYSRATKTIDKLIILARKLFLSFEDTVLNEQIDTPLPRGGGVHRVTRYVMDYVSRMSTYNKLLTDILVSMPTRSLENLDEEKCLRADQGRTPLEQHVTWIIISLRINLEKKSCHYRDLSLRYAFILYNVDYIVQIINDFPKLREMIEKEYLSKLDKDVAEAKQKYVSSTWDRVLRCLGDDKLNPWLTFYSGFSGNALKQKLKKFSKLFEEVCETQSSQLGPHVELRGHLLKLTIKKLIPAYKSFLDKFTGSKSYNVRYIKYSLQDLENKVGNLYSEQ</sequence>
<evidence type="ECO:0000256" key="1">
    <source>
        <dbReference type="ARBA" id="ARBA00006756"/>
    </source>
</evidence>
<keyword evidence="3" id="KW-0653">Protein transport</keyword>
<accession>A0AAD8HUJ4</accession>
<reference evidence="5" key="2">
    <citation type="submission" date="2023-05" db="EMBL/GenBank/DDBJ databases">
        <authorList>
            <person name="Schelkunov M.I."/>
        </authorList>
    </citation>
    <scope>NUCLEOTIDE SEQUENCE</scope>
    <source>
        <strain evidence="5">Hsosn_3</strain>
        <tissue evidence="5">Leaf</tissue>
    </source>
</reference>
<dbReference type="AlphaFoldDB" id="A0AAD8HUJ4"/>
<dbReference type="GO" id="GO:0015031">
    <property type="term" value="P:protein transport"/>
    <property type="evidence" value="ECO:0007669"/>
    <property type="project" value="UniProtKB-KW"/>
</dbReference>
<dbReference type="GO" id="GO:0000145">
    <property type="term" value="C:exocyst"/>
    <property type="evidence" value="ECO:0007669"/>
    <property type="project" value="InterPro"/>
</dbReference>
<dbReference type="Proteomes" id="UP001237642">
    <property type="component" value="Unassembled WGS sequence"/>
</dbReference>
<dbReference type="Pfam" id="PF03081">
    <property type="entry name" value="Exo70_C"/>
    <property type="match status" value="1"/>
</dbReference>
<evidence type="ECO:0000256" key="3">
    <source>
        <dbReference type="RuleBase" id="RU365026"/>
    </source>
</evidence>
<keyword evidence="3" id="KW-0268">Exocytosis</keyword>
<feature type="domain" description="Exocyst complex subunit Exo70 C-terminal" evidence="4">
    <location>
        <begin position="281"/>
        <end position="642"/>
    </location>
</feature>
<evidence type="ECO:0000256" key="2">
    <source>
        <dbReference type="ARBA" id="ARBA00022448"/>
    </source>
</evidence>
<comment type="caution">
    <text evidence="5">The sequence shown here is derived from an EMBL/GenBank/DDBJ whole genome shotgun (WGS) entry which is preliminary data.</text>
</comment>
<comment type="function">
    <text evidence="3">Component of the exocyst complex.</text>
</comment>
<dbReference type="InterPro" id="IPR016159">
    <property type="entry name" value="Cullin_repeat-like_dom_sf"/>
</dbReference>
<gene>
    <name evidence="5" type="ORF">POM88_028776</name>
</gene>
<evidence type="ECO:0000313" key="6">
    <source>
        <dbReference type="Proteomes" id="UP001237642"/>
    </source>
</evidence>
<keyword evidence="2 3" id="KW-0813">Transport</keyword>
<organism evidence="5 6">
    <name type="scientific">Heracleum sosnowskyi</name>
    <dbReference type="NCBI Taxonomy" id="360622"/>
    <lineage>
        <taxon>Eukaryota</taxon>
        <taxon>Viridiplantae</taxon>
        <taxon>Streptophyta</taxon>
        <taxon>Embryophyta</taxon>
        <taxon>Tracheophyta</taxon>
        <taxon>Spermatophyta</taxon>
        <taxon>Magnoliopsida</taxon>
        <taxon>eudicotyledons</taxon>
        <taxon>Gunneridae</taxon>
        <taxon>Pentapetalae</taxon>
        <taxon>asterids</taxon>
        <taxon>campanulids</taxon>
        <taxon>Apiales</taxon>
        <taxon>Apiaceae</taxon>
        <taxon>Apioideae</taxon>
        <taxon>apioid superclade</taxon>
        <taxon>Tordylieae</taxon>
        <taxon>Tordyliinae</taxon>
        <taxon>Heracleum</taxon>
    </lineage>
</organism>